<dbReference type="RefSeq" id="WP_287271927.1">
    <property type="nucleotide sequence ID" value="NZ_JAMYMY010000028.1"/>
</dbReference>
<dbReference type="Proteomes" id="UP001464387">
    <property type="component" value="Unassembled WGS sequence"/>
</dbReference>
<sequence>MSDNNPFGGSFGSNGGQYSTSVQYGGTEPARAKVALGDAPAGPVAAGPAAAGDVIKDTTTAAFAADVIQESRRQPVLVDFWAPWCGPCKQLTPQLEKAVRAAGGKVKLVKMNIDDHPSIAGQLGIQSIPAVIAFKDGQPIDGFMGAIPESQIAEFITKVGGKGNGAPAVAEALAAATEARDAGDMQTAADIYDAVLAQAPDTIEAIAGLGELLFEAGDTDGAEALLATAPEAKKDAPALAAVRAKIALAAQAASLGNPAEFERRLADNPNDHQARFDLAMIQNARGERTAAADNLLAIIKADRAWNEDGAKTQLLQFFEAWGMTDEATLAARRKLSSLLFS</sequence>
<protein>
    <recommendedName>
        <fullName evidence="6">Thioredoxin</fullName>
    </recommendedName>
</protein>
<evidence type="ECO:0000313" key="8">
    <source>
        <dbReference type="EMBL" id="MER8934867.1"/>
    </source>
</evidence>
<dbReference type="InterPro" id="IPR013766">
    <property type="entry name" value="Thioredoxin_domain"/>
</dbReference>
<dbReference type="PANTHER" id="PTHR45663:SF11">
    <property type="entry name" value="GEO12009P1"/>
    <property type="match status" value="1"/>
</dbReference>
<evidence type="ECO:0000256" key="5">
    <source>
        <dbReference type="ARBA" id="ARBA00023284"/>
    </source>
</evidence>
<dbReference type="PROSITE" id="PS00194">
    <property type="entry name" value="THIOREDOXIN_1"/>
    <property type="match status" value="1"/>
</dbReference>
<evidence type="ECO:0000256" key="2">
    <source>
        <dbReference type="ARBA" id="ARBA00022448"/>
    </source>
</evidence>
<dbReference type="SUPFAM" id="SSF52833">
    <property type="entry name" value="Thioredoxin-like"/>
    <property type="match status" value="1"/>
</dbReference>
<dbReference type="SUPFAM" id="SSF48452">
    <property type="entry name" value="TPR-like"/>
    <property type="match status" value="1"/>
</dbReference>
<dbReference type="CDD" id="cd02947">
    <property type="entry name" value="TRX_family"/>
    <property type="match status" value="1"/>
</dbReference>
<dbReference type="Gene3D" id="3.40.30.10">
    <property type="entry name" value="Glutaredoxin"/>
    <property type="match status" value="1"/>
</dbReference>
<dbReference type="InterPro" id="IPR011990">
    <property type="entry name" value="TPR-like_helical_dom_sf"/>
</dbReference>
<dbReference type="Gene3D" id="1.25.40.10">
    <property type="entry name" value="Tetratricopeptide repeat domain"/>
    <property type="match status" value="2"/>
</dbReference>
<name>A0ABV1YI61_9HYPH</name>
<proteinExistence type="inferred from homology"/>
<dbReference type="NCBIfam" id="TIGR01068">
    <property type="entry name" value="thioredoxin"/>
    <property type="match status" value="1"/>
</dbReference>
<dbReference type="InterPro" id="IPR005746">
    <property type="entry name" value="Thioredoxin"/>
</dbReference>
<keyword evidence="3" id="KW-0249">Electron transport</keyword>
<evidence type="ECO:0000259" key="7">
    <source>
        <dbReference type="PROSITE" id="PS51352"/>
    </source>
</evidence>
<keyword evidence="9" id="KW-1185">Reference proteome</keyword>
<dbReference type="PANTHER" id="PTHR45663">
    <property type="entry name" value="GEO12009P1"/>
    <property type="match status" value="1"/>
</dbReference>
<evidence type="ECO:0000313" key="9">
    <source>
        <dbReference type="Proteomes" id="UP001464387"/>
    </source>
</evidence>
<dbReference type="PRINTS" id="PR00421">
    <property type="entry name" value="THIOREDOXIN"/>
</dbReference>
<organism evidence="8 9">
    <name type="scientific">Mesorhizobium opportunistum</name>
    <dbReference type="NCBI Taxonomy" id="593909"/>
    <lineage>
        <taxon>Bacteria</taxon>
        <taxon>Pseudomonadati</taxon>
        <taxon>Pseudomonadota</taxon>
        <taxon>Alphaproteobacteria</taxon>
        <taxon>Hyphomicrobiales</taxon>
        <taxon>Phyllobacteriaceae</taxon>
        <taxon>Mesorhizobium</taxon>
    </lineage>
</organism>
<dbReference type="InterPro" id="IPR017937">
    <property type="entry name" value="Thioredoxin_CS"/>
</dbReference>
<comment type="caution">
    <text evidence="8">The sequence shown here is derived from an EMBL/GenBank/DDBJ whole genome shotgun (WGS) entry which is preliminary data.</text>
</comment>
<dbReference type="PROSITE" id="PS51352">
    <property type="entry name" value="THIOREDOXIN_2"/>
    <property type="match status" value="1"/>
</dbReference>
<accession>A0ABV1YI61</accession>
<evidence type="ECO:0000256" key="6">
    <source>
        <dbReference type="NCBIfam" id="TIGR01068"/>
    </source>
</evidence>
<dbReference type="Pfam" id="PF14561">
    <property type="entry name" value="TPR_20"/>
    <property type="match status" value="1"/>
</dbReference>
<dbReference type="Pfam" id="PF00085">
    <property type="entry name" value="Thioredoxin"/>
    <property type="match status" value="1"/>
</dbReference>
<dbReference type="Pfam" id="PF14559">
    <property type="entry name" value="TPR_19"/>
    <property type="match status" value="1"/>
</dbReference>
<feature type="domain" description="Thioredoxin" evidence="7">
    <location>
        <begin position="35"/>
        <end position="161"/>
    </location>
</feature>
<evidence type="ECO:0000256" key="1">
    <source>
        <dbReference type="ARBA" id="ARBA00008987"/>
    </source>
</evidence>
<keyword evidence="5" id="KW-0676">Redox-active center</keyword>
<dbReference type="EMBL" id="JAMYPJ010000025">
    <property type="protein sequence ID" value="MER8934867.1"/>
    <property type="molecule type" value="Genomic_DNA"/>
</dbReference>
<gene>
    <name evidence="8" type="primary">trxA</name>
    <name evidence="8" type="ORF">NKI33_18035</name>
</gene>
<dbReference type="InterPro" id="IPR036249">
    <property type="entry name" value="Thioredoxin-like_sf"/>
</dbReference>
<evidence type="ECO:0000256" key="3">
    <source>
        <dbReference type="ARBA" id="ARBA00022982"/>
    </source>
</evidence>
<keyword evidence="2" id="KW-0813">Transport</keyword>
<evidence type="ECO:0000256" key="4">
    <source>
        <dbReference type="ARBA" id="ARBA00023157"/>
    </source>
</evidence>
<reference evidence="8 9" key="1">
    <citation type="journal article" date="2024" name="Proc. Natl. Acad. Sci. U.S.A.">
        <title>The evolutionary genomics of adaptation to stress in wild rhizobium bacteria.</title>
        <authorList>
            <person name="Kehlet-Delgado H."/>
            <person name="Montoya A.P."/>
            <person name="Jensen K.T."/>
            <person name="Wendlandt C.E."/>
            <person name="Dexheimer C."/>
            <person name="Roberts M."/>
            <person name="Torres Martinez L."/>
            <person name="Friesen M.L."/>
            <person name="Griffitts J.S."/>
            <person name="Porter S.S."/>
        </authorList>
    </citation>
    <scope>NUCLEOTIDE SEQUENCE [LARGE SCALE GENOMIC DNA]</scope>
    <source>
        <strain evidence="8 9">M0729</strain>
    </source>
</reference>
<comment type="similarity">
    <text evidence="1">Belongs to the thioredoxin family.</text>
</comment>
<keyword evidence="4" id="KW-1015">Disulfide bond</keyword>